<keyword evidence="2" id="KW-1185">Reference proteome</keyword>
<protein>
    <submittedName>
        <fullName evidence="1">Uncharacterized protein</fullName>
    </submittedName>
</protein>
<dbReference type="Proteomes" id="UP000823775">
    <property type="component" value="Unassembled WGS sequence"/>
</dbReference>
<comment type="caution">
    <text evidence="1">The sequence shown here is derived from an EMBL/GenBank/DDBJ whole genome shotgun (WGS) entry which is preliminary data.</text>
</comment>
<proteinExistence type="predicted"/>
<evidence type="ECO:0000313" key="1">
    <source>
        <dbReference type="EMBL" id="MCE3216647.1"/>
    </source>
</evidence>
<evidence type="ECO:0000313" key="2">
    <source>
        <dbReference type="Proteomes" id="UP000823775"/>
    </source>
</evidence>
<name>A0ABS8WUM2_DATST</name>
<accession>A0ABS8WUM2</accession>
<sequence>SYYFKNQLSSGSQVKTSTLTGEMKKNSCGSSQAQTRLKGIHISFVWSIREVNWTLPLLLHLHYITEKSILVMIDPRPSVVPGDKDYPSEDCEC</sequence>
<gene>
    <name evidence="1" type="ORF">HAX54_007312</name>
</gene>
<dbReference type="EMBL" id="JACEIK010013751">
    <property type="protein sequence ID" value="MCE3216647.1"/>
    <property type="molecule type" value="Genomic_DNA"/>
</dbReference>
<organism evidence="1 2">
    <name type="scientific">Datura stramonium</name>
    <name type="common">Jimsonweed</name>
    <name type="synonym">Common thornapple</name>
    <dbReference type="NCBI Taxonomy" id="4076"/>
    <lineage>
        <taxon>Eukaryota</taxon>
        <taxon>Viridiplantae</taxon>
        <taxon>Streptophyta</taxon>
        <taxon>Embryophyta</taxon>
        <taxon>Tracheophyta</taxon>
        <taxon>Spermatophyta</taxon>
        <taxon>Magnoliopsida</taxon>
        <taxon>eudicotyledons</taxon>
        <taxon>Gunneridae</taxon>
        <taxon>Pentapetalae</taxon>
        <taxon>asterids</taxon>
        <taxon>lamiids</taxon>
        <taxon>Solanales</taxon>
        <taxon>Solanaceae</taxon>
        <taxon>Solanoideae</taxon>
        <taxon>Datureae</taxon>
        <taxon>Datura</taxon>
    </lineage>
</organism>
<reference evidence="1 2" key="1">
    <citation type="journal article" date="2021" name="BMC Genomics">
        <title>Datura genome reveals duplications of psychoactive alkaloid biosynthetic genes and high mutation rate following tissue culture.</title>
        <authorList>
            <person name="Rajewski A."/>
            <person name="Carter-House D."/>
            <person name="Stajich J."/>
            <person name="Litt A."/>
        </authorList>
    </citation>
    <scope>NUCLEOTIDE SEQUENCE [LARGE SCALE GENOMIC DNA]</scope>
    <source>
        <strain evidence="1">AR-01</strain>
    </source>
</reference>
<feature type="non-terminal residue" evidence="1">
    <location>
        <position position="1"/>
    </location>
</feature>